<proteinExistence type="predicted"/>
<name>A0A250IEQ8_9BACT</name>
<dbReference type="Proteomes" id="UP000217289">
    <property type="component" value="Chromosome"/>
</dbReference>
<dbReference type="EMBL" id="CP022163">
    <property type="protein sequence ID" value="ATB29627.1"/>
    <property type="molecule type" value="Genomic_DNA"/>
</dbReference>
<protein>
    <submittedName>
        <fullName evidence="1">Uncharacterized protein</fullName>
    </submittedName>
</protein>
<dbReference type="AlphaFoldDB" id="A0A250IEQ8"/>
<dbReference type="KEGG" id="mbd:MEBOL_003082"/>
<keyword evidence="2" id="KW-1185">Reference proteome</keyword>
<evidence type="ECO:0000313" key="1">
    <source>
        <dbReference type="EMBL" id="ATB29627.1"/>
    </source>
</evidence>
<accession>A0A250IEQ8</accession>
<organism evidence="1 2">
    <name type="scientific">Melittangium boletus DSM 14713</name>
    <dbReference type="NCBI Taxonomy" id="1294270"/>
    <lineage>
        <taxon>Bacteria</taxon>
        <taxon>Pseudomonadati</taxon>
        <taxon>Myxococcota</taxon>
        <taxon>Myxococcia</taxon>
        <taxon>Myxococcales</taxon>
        <taxon>Cystobacterineae</taxon>
        <taxon>Archangiaceae</taxon>
        <taxon>Melittangium</taxon>
    </lineage>
</organism>
<sequence>MESPEEFFRLRAQLRPYVPAEKPLLPGVRLGPLKGTAMGSFGSFFLHSLWANLMRNDALARLKAEGVRGLSGFPTELRFRQDSPPDLVELEILPHGGLHPECTSERPPACPRCGLTHFRFPDEPILDEASLPSHTDLFRLSDFETILIGTERFVEAVRRLGLDDIDIREVPVR</sequence>
<gene>
    <name evidence="1" type="ORF">MEBOL_003082</name>
</gene>
<dbReference type="NCBIfam" id="TIGR02264">
    <property type="entry name" value="gmx_para_CXXCG"/>
    <property type="match status" value="1"/>
</dbReference>
<dbReference type="InterPro" id="IPR011750">
    <property type="entry name" value="Gmx_para_CXXCG"/>
</dbReference>
<evidence type="ECO:0000313" key="2">
    <source>
        <dbReference type="Proteomes" id="UP000217289"/>
    </source>
</evidence>
<dbReference type="Pfam" id="PF09535">
    <property type="entry name" value="Gmx_para_CXXCG"/>
    <property type="match status" value="1"/>
</dbReference>
<reference evidence="1 2" key="1">
    <citation type="submission" date="2017-06" db="EMBL/GenBank/DDBJ databases">
        <authorList>
            <person name="Kim H.J."/>
            <person name="Triplett B.A."/>
        </authorList>
    </citation>
    <scope>NUCLEOTIDE SEQUENCE [LARGE SCALE GENOMIC DNA]</scope>
    <source>
        <strain evidence="1 2">DSM 14713</strain>
    </source>
</reference>